<evidence type="ECO:0000256" key="8">
    <source>
        <dbReference type="SAM" id="Coils"/>
    </source>
</evidence>
<dbReference type="InterPro" id="IPR001245">
    <property type="entry name" value="Ser-Thr/Tyr_kinase_cat_dom"/>
</dbReference>
<dbReference type="PROSITE" id="PS50011">
    <property type="entry name" value="PROTEIN_KINASE_DOM"/>
    <property type="match status" value="1"/>
</dbReference>
<evidence type="ECO:0000256" key="1">
    <source>
        <dbReference type="ARBA" id="ARBA00022527"/>
    </source>
</evidence>
<feature type="repeat" description="ANK" evidence="6">
    <location>
        <begin position="462"/>
        <end position="494"/>
    </location>
</feature>
<gene>
    <name evidence="10" type="ORF">Ae201684_017425</name>
</gene>
<feature type="repeat" description="ANK" evidence="6">
    <location>
        <begin position="399"/>
        <end position="431"/>
    </location>
</feature>
<feature type="domain" description="Protein kinase" evidence="9">
    <location>
        <begin position="967"/>
        <end position="1229"/>
    </location>
</feature>
<dbReference type="PRINTS" id="PR01415">
    <property type="entry name" value="ANKYRIN"/>
</dbReference>
<dbReference type="GO" id="GO:0004674">
    <property type="term" value="F:protein serine/threonine kinase activity"/>
    <property type="evidence" value="ECO:0007669"/>
    <property type="project" value="UniProtKB-KW"/>
</dbReference>
<evidence type="ECO:0000256" key="2">
    <source>
        <dbReference type="ARBA" id="ARBA00022737"/>
    </source>
</evidence>
<dbReference type="PROSITE" id="PS50297">
    <property type="entry name" value="ANK_REP_REGION"/>
    <property type="match status" value="10"/>
</dbReference>
<accession>A0A6G0WBR2</accession>
<dbReference type="Gene3D" id="1.25.40.20">
    <property type="entry name" value="Ankyrin repeat-containing domain"/>
    <property type="match status" value="6"/>
</dbReference>
<organism evidence="10 11">
    <name type="scientific">Aphanomyces euteiches</name>
    <dbReference type="NCBI Taxonomy" id="100861"/>
    <lineage>
        <taxon>Eukaryota</taxon>
        <taxon>Sar</taxon>
        <taxon>Stramenopiles</taxon>
        <taxon>Oomycota</taxon>
        <taxon>Saprolegniomycetes</taxon>
        <taxon>Saprolegniales</taxon>
        <taxon>Verrucalvaceae</taxon>
        <taxon>Aphanomyces</taxon>
    </lineage>
</organism>
<evidence type="ECO:0000256" key="6">
    <source>
        <dbReference type="PROSITE-ProRule" id="PRU00023"/>
    </source>
</evidence>
<comment type="caution">
    <text evidence="10">The sequence shown here is derived from an EMBL/GenBank/DDBJ whole genome shotgun (WGS) entry which is preliminary data.</text>
</comment>
<dbReference type="Gene3D" id="3.30.200.20">
    <property type="entry name" value="Phosphorylase Kinase, domain 1"/>
    <property type="match status" value="1"/>
</dbReference>
<evidence type="ECO:0000313" key="10">
    <source>
        <dbReference type="EMBL" id="KAF0723753.1"/>
    </source>
</evidence>
<sequence>MSTPDKALLLAAKNGDVIGVRAQLDAGADVRYTDKLERTSLHWASSKGHLGVIKLLLAHGADIDPPNRYGKTPLLIASENGHFDIVMELLAHDADPSREDKFGNTPILVASEAGSLDIVKALLGRGVDFNSQNQNGDTALLCALTENQVDIVEELFVHGATTDITLQDGMSSLTAAIAKGQLKLIKALLAHGASVNFVDKMGQPPLLLALEKGYCDIFYELLSQGTSVNVDLSDKTGNTPLLCALEKRLFDIVHDLLTHNASANLSDELGKTPLQVACSFEEDHIDIVGELLTHGATVDKADKYGKTPLLIAVKAGNLNIARKLLNHGASINLADKNHDTPLLLAIKEGHLEILKALLAHGADIDRLIHWPHSSLNYESSIRYSSLSDRVDYKAYNPKEEKTPLSFAVQKGNVDIVNALLAHGARVDKINKASLLLAAEEGYFDIFEVILAHDARFNALDEFGNTLLLLATEKKRFDVVKGLVERGTPIHLTDTDGKTPVLPVLEIIPAEDMNYWKKPFYNRHIYRDNFDFEHSPSDLEAHTKAPQLLVSPKRLSEIIRKVEHDLDFDGNGVDIDIVNMYCTTPLLLASEKGYVDIVSELLDHGGDVNMPNKNGQTPLVLACINGHLDTVKMLLVHGAAVDQPDKNGNAALLLTSERGHVEILKIILAAGADINRKNNEGKSAMDVGNDDVKVIISTFEDAAIISRGNEKTARDIYSIKTAIEFLQNGSDYTHQIMPDLQATASSIFSQACEIEVHRESVLTVVLMIDRIIRHYAVKGCIEDNFTLEHALKDVVNFFQAILESTQIWKIQLNDPQELSKIENVASNLIHLQDSLQHATKNFNLDLNVQVMGSMEDLSDKFASTMDKMKDLDRFLQQFWTKSEEGQRIDELSEIVVQLQRGLEHYQRQLVLRNVSQNNDLELLVKSSQDKIINLVNEIRKSHEIPNSFRIDTSETWILSSKEVEFDPSDMSTVLGRGGYGTVFKGKYFGQAVAVKRFDQIFLPDSADAEKAIGKEIKAWKNISHKPYILSLVGVCTKIPVPILVSELCKTNIRRFIRDNPETLLPLVCQFAKGLETMHVEGIIHRDLKGDNVLITFQNTVAISDFGLGRTVTSLEKTTIAGTKAGTLNWMSPEQYFKPRSVTTKSDVWSFGMTLWEILCNDTPFRGASQEEYETSIFRKEDDRPEKPENLDCKLQPLWTLITMCWKLDPSKRPSAVEIVNFLEDHYSPKINSRTMDQTISKTTSKVEHLPIVKKTRPCEIM</sequence>
<dbReference type="PROSITE" id="PS00107">
    <property type="entry name" value="PROTEIN_KINASE_ATP"/>
    <property type="match status" value="1"/>
</dbReference>
<dbReference type="Pfam" id="PF00023">
    <property type="entry name" value="Ank"/>
    <property type="match status" value="1"/>
</dbReference>
<dbReference type="InterPro" id="IPR000719">
    <property type="entry name" value="Prot_kinase_dom"/>
</dbReference>
<keyword evidence="4 7" id="KW-0067">ATP-binding</keyword>
<dbReference type="SMART" id="SM00220">
    <property type="entry name" value="S_TKc"/>
    <property type="match status" value="1"/>
</dbReference>
<evidence type="ECO:0000256" key="7">
    <source>
        <dbReference type="PROSITE-ProRule" id="PRU10141"/>
    </source>
</evidence>
<dbReference type="InterPro" id="IPR002110">
    <property type="entry name" value="Ankyrin_rpt"/>
</dbReference>
<feature type="repeat" description="ANK" evidence="6">
    <location>
        <begin position="269"/>
        <end position="303"/>
    </location>
</feature>
<dbReference type="PROSITE" id="PS00108">
    <property type="entry name" value="PROTEIN_KINASE_ST"/>
    <property type="match status" value="1"/>
</dbReference>
<keyword evidence="1" id="KW-0418">Kinase</keyword>
<feature type="repeat" description="ANK" evidence="6">
    <location>
        <begin position="304"/>
        <end position="336"/>
    </location>
</feature>
<feature type="repeat" description="ANK" evidence="6">
    <location>
        <begin position="102"/>
        <end position="134"/>
    </location>
</feature>
<keyword evidence="1" id="KW-0808">Transferase</keyword>
<dbReference type="InterPro" id="IPR008271">
    <property type="entry name" value="Ser/Thr_kinase_AS"/>
</dbReference>
<dbReference type="Pfam" id="PF07714">
    <property type="entry name" value="PK_Tyr_Ser-Thr"/>
    <property type="match status" value="1"/>
</dbReference>
<feature type="coiled-coil region" evidence="8">
    <location>
        <begin position="887"/>
        <end position="936"/>
    </location>
</feature>
<protein>
    <recommendedName>
        <fullName evidence="9">Protein kinase domain-containing protein</fullName>
    </recommendedName>
</protein>
<keyword evidence="8" id="KW-0175">Coiled coil</keyword>
<dbReference type="InterPro" id="IPR036770">
    <property type="entry name" value="Ankyrin_rpt-contain_sf"/>
</dbReference>
<dbReference type="Pfam" id="PF12796">
    <property type="entry name" value="Ank_2"/>
    <property type="match status" value="5"/>
</dbReference>
<evidence type="ECO:0000256" key="5">
    <source>
        <dbReference type="ARBA" id="ARBA00023043"/>
    </source>
</evidence>
<dbReference type="InterPro" id="IPR017441">
    <property type="entry name" value="Protein_kinase_ATP_BS"/>
</dbReference>
<feature type="repeat" description="ANK" evidence="6">
    <location>
        <begin position="613"/>
        <end position="645"/>
    </location>
</feature>
<keyword evidence="3 7" id="KW-0547">Nucleotide-binding</keyword>
<dbReference type="EMBL" id="VJMJ01000296">
    <property type="protein sequence ID" value="KAF0723753.1"/>
    <property type="molecule type" value="Genomic_DNA"/>
</dbReference>
<dbReference type="VEuPathDB" id="FungiDB:AeMF1_003924"/>
<dbReference type="GO" id="GO:0005524">
    <property type="term" value="F:ATP binding"/>
    <property type="evidence" value="ECO:0007669"/>
    <property type="project" value="UniProtKB-UniRule"/>
</dbReference>
<dbReference type="SUPFAM" id="SSF48403">
    <property type="entry name" value="Ankyrin repeat"/>
    <property type="match status" value="3"/>
</dbReference>
<keyword evidence="2" id="KW-0677">Repeat</keyword>
<name>A0A6G0WBR2_9STRA</name>
<dbReference type="SUPFAM" id="SSF56112">
    <property type="entry name" value="Protein kinase-like (PK-like)"/>
    <property type="match status" value="1"/>
</dbReference>
<evidence type="ECO:0000259" key="9">
    <source>
        <dbReference type="PROSITE" id="PS50011"/>
    </source>
</evidence>
<evidence type="ECO:0000256" key="4">
    <source>
        <dbReference type="ARBA" id="ARBA00022840"/>
    </source>
</evidence>
<dbReference type="PROSITE" id="PS50088">
    <property type="entry name" value="ANK_REPEAT"/>
    <property type="match status" value="14"/>
</dbReference>
<dbReference type="Gene3D" id="1.10.510.10">
    <property type="entry name" value="Transferase(Phosphotransferase) domain 1"/>
    <property type="match status" value="1"/>
</dbReference>
<evidence type="ECO:0000313" key="11">
    <source>
        <dbReference type="Proteomes" id="UP000481153"/>
    </source>
</evidence>
<feature type="repeat" description="ANK" evidence="6">
    <location>
        <begin position="135"/>
        <end position="167"/>
    </location>
</feature>
<dbReference type="AlphaFoldDB" id="A0A6G0WBR2"/>
<feature type="repeat" description="ANK" evidence="6">
    <location>
        <begin position="337"/>
        <end position="365"/>
    </location>
</feature>
<dbReference type="SMART" id="SM00248">
    <property type="entry name" value="ANK"/>
    <property type="match status" value="16"/>
</dbReference>
<dbReference type="PANTHER" id="PTHR24126">
    <property type="entry name" value="ANKYRIN REPEAT, PH AND SEC7 DOMAIN CONTAINING PROTEIN SECG-RELATED"/>
    <property type="match status" value="1"/>
</dbReference>
<feature type="repeat" description="ANK" evidence="6">
    <location>
        <begin position="646"/>
        <end position="678"/>
    </location>
</feature>
<feature type="repeat" description="ANK" evidence="6">
    <location>
        <begin position="36"/>
        <end position="68"/>
    </location>
</feature>
<proteinExistence type="predicted"/>
<dbReference type="InterPro" id="IPR011009">
    <property type="entry name" value="Kinase-like_dom_sf"/>
</dbReference>
<keyword evidence="1" id="KW-0723">Serine/threonine-protein kinase</keyword>
<feature type="binding site" evidence="7">
    <location>
        <position position="994"/>
    </location>
    <ligand>
        <name>ATP</name>
        <dbReference type="ChEBI" id="CHEBI:30616"/>
    </ligand>
</feature>
<keyword evidence="11" id="KW-1185">Reference proteome</keyword>
<feature type="repeat" description="ANK" evidence="6">
    <location>
        <begin position="580"/>
        <end position="612"/>
    </location>
</feature>
<feature type="repeat" description="ANK" evidence="6">
    <location>
        <begin position="69"/>
        <end position="101"/>
    </location>
</feature>
<reference evidence="10 11" key="1">
    <citation type="submission" date="2019-07" db="EMBL/GenBank/DDBJ databases">
        <title>Genomics analysis of Aphanomyces spp. identifies a new class of oomycete effector associated with host adaptation.</title>
        <authorList>
            <person name="Gaulin E."/>
        </authorList>
    </citation>
    <scope>NUCLEOTIDE SEQUENCE [LARGE SCALE GENOMIC DNA]</scope>
    <source>
        <strain evidence="10 11">ATCC 201684</strain>
    </source>
</reference>
<evidence type="ECO:0000256" key="3">
    <source>
        <dbReference type="ARBA" id="ARBA00022741"/>
    </source>
</evidence>
<dbReference type="Proteomes" id="UP000481153">
    <property type="component" value="Unassembled WGS sequence"/>
</dbReference>
<dbReference type="PANTHER" id="PTHR24126:SF14">
    <property type="entry name" value="ANK_REP_REGION DOMAIN-CONTAINING PROTEIN"/>
    <property type="match status" value="1"/>
</dbReference>
<feature type="repeat" description="ANK" evidence="6">
    <location>
        <begin position="236"/>
        <end position="268"/>
    </location>
</feature>
<dbReference type="VEuPathDB" id="FungiDB:AeMF1_001298"/>
<feature type="repeat" description="ANK" evidence="6">
    <location>
        <begin position="168"/>
        <end position="200"/>
    </location>
</feature>
<keyword evidence="5 6" id="KW-0040">ANK repeat</keyword>